<feature type="compositionally biased region" description="Basic and acidic residues" evidence="1">
    <location>
        <begin position="57"/>
        <end position="73"/>
    </location>
</feature>
<evidence type="ECO:0000313" key="3">
    <source>
        <dbReference type="Proteomes" id="UP000299102"/>
    </source>
</evidence>
<organism evidence="2 3">
    <name type="scientific">Eumeta variegata</name>
    <name type="common">Bagworm moth</name>
    <name type="synonym">Eumeta japonica</name>
    <dbReference type="NCBI Taxonomy" id="151549"/>
    <lineage>
        <taxon>Eukaryota</taxon>
        <taxon>Metazoa</taxon>
        <taxon>Ecdysozoa</taxon>
        <taxon>Arthropoda</taxon>
        <taxon>Hexapoda</taxon>
        <taxon>Insecta</taxon>
        <taxon>Pterygota</taxon>
        <taxon>Neoptera</taxon>
        <taxon>Endopterygota</taxon>
        <taxon>Lepidoptera</taxon>
        <taxon>Glossata</taxon>
        <taxon>Ditrysia</taxon>
        <taxon>Tineoidea</taxon>
        <taxon>Psychidae</taxon>
        <taxon>Oiketicinae</taxon>
        <taxon>Eumeta</taxon>
    </lineage>
</organism>
<proteinExistence type="predicted"/>
<accession>A0A4C1UK70</accession>
<evidence type="ECO:0000313" key="2">
    <source>
        <dbReference type="EMBL" id="GBP26825.1"/>
    </source>
</evidence>
<gene>
    <name evidence="2" type="ORF">EVAR_81191_1</name>
</gene>
<dbReference type="EMBL" id="BGZK01000185">
    <property type="protein sequence ID" value="GBP26825.1"/>
    <property type="molecule type" value="Genomic_DNA"/>
</dbReference>
<reference evidence="2 3" key="1">
    <citation type="journal article" date="2019" name="Commun. Biol.">
        <title>The bagworm genome reveals a unique fibroin gene that provides high tensile strength.</title>
        <authorList>
            <person name="Kono N."/>
            <person name="Nakamura H."/>
            <person name="Ohtoshi R."/>
            <person name="Tomita M."/>
            <person name="Numata K."/>
            <person name="Arakawa K."/>
        </authorList>
    </citation>
    <scope>NUCLEOTIDE SEQUENCE [LARGE SCALE GENOMIC DNA]</scope>
</reference>
<feature type="region of interest" description="Disordered" evidence="1">
    <location>
        <begin position="47"/>
        <end position="73"/>
    </location>
</feature>
<dbReference type="Proteomes" id="UP000299102">
    <property type="component" value="Unassembled WGS sequence"/>
</dbReference>
<dbReference type="AlphaFoldDB" id="A0A4C1UK70"/>
<name>A0A4C1UK70_EUMVA</name>
<sequence length="126" mass="14542">MFDGLLPYALYAIFCRLRLGSTISGIPNEHFNKGIFKKRAYSFFKDGKRTRNSHGTTDVHEQRYQHRPDDGKSHYELSVQSDTRRVGASINTSHLGHFARPTLPLRAPSRVLFLNFRLNPMNYLCV</sequence>
<evidence type="ECO:0000256" key="1">
    <source>
        <dbReference type="SAM" id="MobiDB-lite"/>
    </source>
</evidence>
<comment type="caution">
    <text evidence="2">The sequence shown here is derived from an EMBL/GenBank/DDBJ whole genome shotgun (WGS) entry which is preliminary data.</text>
</comment>
<protein>
    <submittedName>
        <fullName evidence="2">Uncharacterized protein</fullName>
    </submittedName>
</protein>
<keyword evidence="3" id="KW-1185">Reference proteome</keyword>